<dbReference type="EMBL" id="JBHSBA010000003">
    <property type="protein sequence ID" value="MFC4124767.1"/>
    <property type="molecule type" value="Genomic_DNA"/>
</dbReference>
<protein>
    <submittedName>
        <fullName evidence="2">GAF domain-containing protein</fullName>
    </submittedName>
</protein>
<proteinExistence type="predicted"/>
<dbReference type="Pfam" id="PF18007">
    <property type="entry name" value="Rv3651-like_N"/>
    <property type="match status" value="1"/>
</dbReference>
<comment type="caution">
    <text evidence="2">The sequence shown here is derived from an EMBL/GenBank/DDBJ whole genome shotgun (WGS) entry which is preliminary data.</text>
</comment>
<name>A0ABV8L3C6_9NOCA</name>
<gene>
    <name evidence="2" type="ORF">ACFOW8_07510</name>
</gene>
<reference evidence="3" key="1">
    <citation type="journal article" date="2019" name="Int. J. Syst. Evol. Microbiol.">
        <title>The Global Catalogue of Microorganisms (GCM) 10K type strain sequencing project: providing services to taxonomists for standard genome sequencing and annotation.</title>
        <authorList>
            <consortium name="The Broad Institute Genomics Platform"/>
            <consortium name="The Broad Institute Genome Sequencing Center for Infectious Disease"/>
            <person name="Wu L."/>
            <person name="Ma J."/>
        </authorList>
    </citation>
    <scope>NUCLEOTIDE SEQUENCE [LARGE SCALE GENOMIC DNA]</scope>
    <source>
        <strain evidence="3">CGMCC 4.7204</strain>
    </source>
</reference>
<accession>A0ABV8L3C6</accession>
<evidence type="ECO:0000259" key="1">
    <source>
        <dbReference type="Pfam" id="PF18007"/>
    </source>
</evidence>
<dbReference type="InterPro" id="IPR041458">
    <property type="entry name" value="Rv3651-like_N"/>
</dbReference>
<keyword evidence="3" id="KW-1185">Reference proteome</keyword>
<sequence length="328" mass="35408">MIIGRWQLVETLGAPDTWSMLTAGTTPRDWASYPRAVPTPLQPLVAAAHDSGQPVERTLPKSRQAWSGLCFRAEPVTWPGAPPHAVKVWVGERPPDERLGVGVFQVDARTRVVRSRPAGLGPHFGTEPVEYAGAEPFQRIERFDRALEIVAALNRSEPLSRWSGVATVYSAIGLRSLLVAARNGAGEQRFAWRGLAVDVTDSIPPQQKSFEAAALELLRDSKPGLYLCILDTAQARQVRWVTEPVPGLRWRGVDERLIPHPDDRSRIAAARAQILAGASSSGLSGVRLAAETGGWLVADVELTPLPAGVDGDVPSFVLAQLQISPSPG</sequence>
<evidence type="ECO:0000313" key="2">
    <source>
        <dbReference type="EMBL" id="MFC4124767.1"/>
    </source>
</evidence>
<organism evidence="2 3">
    <name type="scientific">Nocardia rhizosphaerae</name>
    <dbReference type="NCBI Taxonomy" id="1691571"/>
    <lineage>
        <taxon>Bacteria</taxon>
        <taxon>Bacillati</taxon>
        <taxon>Actinomycetota</taxon>
        <taxon>Actinomycetes</taxon>
        <taxon>Mycobacteriales</taxon>
        <taxon>Nocardiaceae</taxon>
        <taxon>Nocardia</taxon>
    </lineage>
</organism>
<evidence type="ECO:0000313" key="3">
    <source>
        <dbReference type="Proteomes" id="UP001595767"/>
    </source>
</evidence>
<feature type="domain" description="Rv3651-like N-terminal" evidence="1">
    <location>
        <begin position="6"/>
        <end position="93"/>
    </location>
</feature>
<dbReference type="Proteomes" id="UP001595767">
    <property type="component" value="Unassembled WGS sequence"/>
</dbReference>
<dbReference type="RefSeq" id="WP_378547398.1">
    <property type="nucleotide sequence ID" value="NZ_JBHSBA010000003.1"/>
</dbReference>